<gene>
    <name evidence="2" type="ORF">GSTUAT00002681001</name>
</gene>
<evidence type="ECO:0000313" key="3">
    <source>
        <dbReference type="Proteomes" id="UP001412239"/>
    </source>
</evidence>
<dbReference type="AlphaFoldDB" id="A0A292Q1D8"/>
<name>A0A292Q1D8_9PEZI</name>
<feature type="compositionally biased region" description="Basic and acidic residues" evidence="1">
    <location>
        <begin position="78"/>
        <end position="93"/>
    </location>
</feature>
<dbReference type="Proteomes" id="UP001412239">
    <property type="component" value="Unassembled WGS sequence"/>
</dbReference>
<proteinExistence type="predicted"/>
<evidence type="ECO:0000256" key="1">
    <source>
        <dbReference type="SAM" id="MobiDB-lite"/>
    </source>
</evidence>
<evidence type="ECO:0000313" key="2">
    <source>
        <dbReference type="EMBL" id="CUS13234.1"/>
    </source>
</evidence>
<feature type="region of interest" description="Disordered" evidence="1">
    <location>
        <begin position="72"/>
        <end position="101"/>
    </location>
</feature>
<keyword evidence="3" id="KW-1185">Reference proteome</keyword>
<organism evidence="2 3">
    <name type="scientific">Tuber aestivum</name>
    <name type="common">summer truffle</name>
    <dbReference type="NCBI Taxonomy" id="59557"/>
    <lineage>
        <taxon>Eukaryota</taxon>
        <taxon>Fungi</taxon>
        <taxon>Dikarya</taxon>
        <taxon>Ascomycota</taxon>
        <taxon>Pezizomycotina</taxon>
        <taxon>Pezizomycetes</taxon>
        <taxon>Pezizales</taxon>
        <taxon>Tuberaceae</taxon>
        <taxon>Tuber</taxon>
    </lineage>
</organism>
<accession>A0A292Q1D8</accession>
<sequence length="101" mass="11355">MLPILEYRYDTKLCSCWSVESISRGGMVDCMPRSGPFMHSARALIELSPGQATLIMPCISEARNNLRQTLTLRSQPKPGKDPNELTKRTRTPRETVIIPVP</sequence>
<reference evidence="2" key="1">
    <citation type="submission" date="2015-10" db="EMBL/GenBank/DDBJ databases">
        <authorList>
            <person name="Regsiter A."/>
            <person name="william w."/>
        </authorList>
    </citation>
    <scope>NUCLEOTIDE SEQUENCE</scope>
    <source>
        <strain evidence="2">Montdore</strain>
    </source>
</reference>
<dbReference type="EMBL" id="LN890976">
    <property type="protein sequence ID" value="CUS13234.1"/>
    <property type="molecule type" value="Genomic_DNA"/>
</dbReference>
<protein>
    <submittedName>
        <fullName evidence="2">Uncharacterized protein</fullName>
    </submittedName>
</protein>